<protein>
    <submittedName>
        <fullName evidence="1">Uncharacterized protein</fullName>
    </submittedName>
</protein>
<accession>A0A433QVG9</accession>
<name>A0A433QVG9_9FUNG</name>
<proteinExistence type="predicted"/>
<organism evidence="1 2">
    <name type="scientific">Jimgerdemannia flammicorona</name>
    <dbReference type="NCBI Taxonomy" id="994334"/>
    <lineage>
        <taxon>Eukaryota</taxon>
        <taxon>Fungi</taxon>
        <taxon>Fungi incertae sedis</taxon>
        <taxon>Mucoromycota</taxon>
        <taxon>Mucoromycotina</taxon>
        <taxon>Endogonomycetes</taxon>
        <taxon>Endogonales</taxon>
        <taxon>Endogonaceae</taxon>
        <taxon>Jimgerdemannia</taxon>
    </lineage>
</organism>
<gene>
    <name evidence="1" type="ORF">BC938DRAFT_484209</name>
</gene>
<dbReference type="AlphaFoldDB" id="A0A433QVG9"/>
<comment type="caution">
    <text evidence="1">The sequence shown here is derived from an EMBL/GenBank/DDBJ whole genome shotgun (WGS) entry which is preliminary data.</text>
</comment>
<dbReference type="Proteomes" id="UP000274822">
    <property type="component" value="Unassembled WGS sequence"/>
</dbReference>
<keyword evidence="2" id="KW-1185">Reference proteome</keyword>
<dbReference type="InterPro" id="IPR036866">
    <property type="entry name" value="RibonucZ/Hydroxyglut_hydro"/>
</dbReference>
<sequence length="100" mass="11333">MSCRVLITHVVYSHSAVIYSDKVQHIAHVDTAFQLSEFNDPNHSLPHRVFKDQHTVRVEWSYNGPIHTPGNVFIYAHEHGILVVDLIFLSLGAATIRGYP</sequence>
<dbReference type="EMBL" id="RBNJ01000982">
    <property type="protein sequence ID" value="RUS33734.1"/>
    <property type="molecule type" value="Genomic_DNA"/>
</dbReference>
<evidence type="ECO:0000313" key="2">
    <source>
        <dbReference type="Proteomes" id="UP000274822"/>
    </source>
</evidence>
<reference evidence="1 2" key="1">
    <citation type="journal article" date="2018" name="New Phytol.">
        <title>Phylogenomics of Endogonaceae and evolution of mycorrhizas within Mucoromycota.</title>
        <authorList>
            <person name="Chang Y."/>
            <person name="Desiro A."/>
            <person name="Na H."/>
            <person name="Sandor L."/>
            <person name="Lipzen A."/>
            <person name="Clum A."/>
            <person name="Barry K."/>
            <person name="Grigoriev I.V."/>
            <person name="Martin F.M."/>
            <person name="Stajich J.E."/>
            <person name="Smith M.E."/>
            <person name="Bonito G."/>
            <person name="Spatafora J.W."/>
        </authorList>
    </citation>
    <scope>NUCLEOTIDE SEQUENCE [LARGE SCALE GENOMIC DNA]</scope>
    <source>
        <strain evidence="1 2">AD002</strain>
    </source>
</reference>
<evidence type="ECO:0000313" key="1">
    <source>
        <dbReference type="EMBL" id="RUS33734.1"/>
    </source>
</evidence>
<dbReference type="Gene3D" id="3.60.15.10">
    <property type="entry name" value="Ribonuclease Z/Hydroxyacylglutathione hydrolase-like"/>
    <property type="match status" value="1"/>
</dbReference>